<evidence type="ECO:0000313" key="1">
    <source>
        <dbReference type="EMBL" id="QNJ57176.1"/>
    </source>
</evidence>
<dbReference type="RefSeq" id="YP_010246237.1">
    <property type="nucleotide sequence ID" value="NC_060133.1"/>
</dbReference>
<keyword evidence="2" id="KW-1185">Reference proteome</keyword>
<protein>
    <submittedName>
        <fullName evidence="1">Uncharacterized protein</fullName>
    </submittedName>
</protein>
<proteinExistence type="predicted"/>
<dbReference type="KEGG" id="vg:70080787"/>
<dbReference type="GeneID" id="70080787"/>
<organism evidence="1 2">
    <name type="scientific">Gordonia phage Rabbitrun</name>
    <dbReference type="NCBI Taxonomy" id="2762280"/>
    <lineage>
        <taxon>Viruses</taxon>
        <taxon>Duplodnaviria</taxon>
        <taxon>Heunggongvirae</taxon>
        <taxon>Uroviricota</taxon>
        <taxon>Caudoviricetes</taxon>
        <taxon>Deeyouvirinae</taxon>
        <taxon>Nevillevirus</taxon>
        <taxon>Nevillevirus rabbitrun</taxon>
    </lineage>
</organism>
<evidence type="ECO:0000313" key="2">
    <source>
        <dbReference type="Proteomes" id="UP000515957"/>
    </source>
</evidence>
<dbReference type="Proteomes" id="UP000515957">
    <property type="component" value="Segment"/>
</dbReference>
<gene>
    <name evidence="1" type="primary">130</name>
    <name evidence="1" type="ORF">SEA_RABBITRUN_130</name>
</gene>
<reference evidence="1 2" key="1">
    <citation type="submission" date="2020-06" db="EMBL/GenBank/DDBJ databases">
        <authorList>
            <person name="Herren C.D."/>
            <person name="Smith Caldas M."/>
            <person name="Brooke G.M."/>
            <person name="Cabrera L.J."/>
            <person name="Caudill C.B."/>
            <person name="Ewell K.O."/>
            <person name="Haas C.L."/>
            <person name="Shapland G.L."/>
            <person name="Sitek C.J."/>
            <person name="Thompson J.S."/>
            <person name="Pollenz R.S."/>
            <person name="Garlena R.A."/>
            <person name="Russell D.A."/>
            <person name="Pope W.H."/>
            <person name="Jacobs-Sera D."/>
            <person name="Hatfull G.F."/>
        </authorList>
    </citation>
    <scope>NUCLEOTIDE SEQUENCE [LARGE SCALE GENOMIC DNA]</scope>
</reference>
<name>A0A7G8LIV4_9CAUD</name>
<dbReference type="EMBL" id="MT658805">
    <property type="protein sequence ID" value="QNJ57176.1"/>
    <property type="molecule type" value="Genomic_DNA"/>
</dbReference>
<accession>A0A7G8LIV4</accession>
<sequence length="29" mass="3500">MPIKLPTRGRRGAFEQMFDWRYWIVNSGS</sequence>